<dbReference type="SUPFAM" id="SSF47090">
    <property type="entry name" value="PGBD-like"/>
    <property type="match status" value="1"/>
</dbReference>
<evidence type="ECO:0000259" key="1">
    <source>
        <dbReference type="Pfam" id="PF08924"/>
    </source>
</evidence>
<dbReference type="InterPro" id="IPR036365">
    <property type="entry name" value="PGBD-like_sf"/>
</dbReference>
<evidence type="ECO:0000313" key="2">
    <source>
        <dbReference type="EMBL" id="VUW85056.1"/>
    </source>
</evidence>
<reference evidence="2 3" key="1">
    <citation type="submission" date="2019-07" db="EMBL/GenBank/DDBJ databases">
        <authorList>
            <person name="Chang H.-W."/>
            <person name="Raman A."/>
            <person name="Venkatesh S."/>
            <person name="Gehrig J."/>
        </authorList>
    </citation>
    <scope>NUCLEOTIDE SEQUENCE [LARGE SCALE GENOMIC DNA]</scope>
    <source>
        <strain evidence="2">B.longum_ssp_infantis_4</strain>
    </source>
</reference>
<protein>
    <recommendedName>
        <fullName evidence="1">Rv2525c-like glycoside hydrolase-like domain-containing protein</fullName>
    </recommendedName>
</protein>
<dbReference type="Proteomes" id="UP000319252">
    <property type="component" value="Unassembled WGS sequence"/>
</dbReference>
<proteinExistence type="predicted"/>
<organism evidence="2 3">
    <name type="scientific">Bifidobacterium longum subsp. infantis</name>
    <dbReference type="NCBI Taxonomy" id="1682"/>
    <lineage>
        <taxon>Bacteria</taxon>
        <taxon>Bacillati</taxon>
        <taxon>Actinomycetota</taxon>
        <taxon>Actinomycetes</taxon>
        <taxon>Bifidobacteriales</taxon>
        <taxon>Bifidobacteriaceae</taxon>
        <taxon>Bifidobacterium</taxon>
    </lineage>
</organism>
<dbReference type="EMBL" id="CABHML010000074">
    <property type="protein sequence ID" value="VUW85056.1"/>
    <property type="molecule type" value="Genomic_DNA"/>
</dbReference>
<dbReference type="SUPFAM" id="SSF51445">
    <property type="entry name" value="(Trans)glycosidases"/>
    <property type="match status" value="1"/>
</dbReference>
<evidence type="ECO:0000313" key="3">
    <source>
        <dbReference type="Proteomes" id="UP000319252"/>
    </source>
</evidence>
<dbReference type="InterPro" id="IPR017853">
    <property type="entry name" value="GH"/>
</dbReference>
<dbReference type="RefSeq" id="WP_154050884.1">
    <property type="nucleotide sequence ID" value="NZ_CABHML010000074.1"/>
</dbReference>
<name>A0A564S3R9_BIFLI</name>
<dbReference type="InterPro" id="IPR015020">
    <property type="entry name" value="Rv2525c-like_Glyco_Hydro-like"/>
</dbReference>
<dbReference type="Gene3D" id="3.20.20.80">
    <property type="entry name" value="Glycosidases"/>
    <property type="match status" value="1"/>
</dbReference>
<accession>A0A564S3R9</accession>
<dbReference type="CDD" id="cd06418">
    <property type="entry name" value="GH25_BacA-like"/>
    <property type="match status" value="1"/>
</dbReference>
<feature type="domain" description="Rv2525c-like glycoside hydrolase-like" evidence="1">
    <location>
        <begin position="310"/>
        <end position="487"/>
    </location>
</feature>
<gene>
    <name evidence="2" type="primary">fadG</name>
    <name evidence="2" type="ORF">BLONGUMMC1_02065</name>
</gene>
<dbReference type="AlphaFoldDB" id="A0A564S3R9"/>
<sequence length="825" mass="90245">MTDQMVLQTQQWLNKTYGNDPRFKKINPDGRTGWPTIYALIRALQIELGIQSTADNFGPSTQRLFKQRYPNGVRQQAVADKSTSNVYSIIQGALWCKGYSTGGNISQHFYDGTGSAIRKLKADMGIEGDSSVDVEIMGALLSMKQFVLLASYGGIDSVRRAQQFINKAYRPYTGIIPTDGLYGREMNTALIQVLQSLEGFSPSEATGNFGNGTRSRLKTITANNASSNESWVWLASTALACNGIGGGPTFVWTSTFANIVKTFQERYAIAVTGSIDSTTWMSLLTSKGDPDRPCVACDTRFEITDARLATLKANGYEIVGRYLTEPGQSSLAPKDYFKAIRPGELERITKGGMKFFPIFQEYSTKLGHFTPANGAAHARAACEAAQRLGIPPTHIYFAVDFDATDDQVTSNILPYFRAVLANLGGGYKVGIYASRNICSRVIEAGQAGYAFVSDMSTGFSGNLGFPIPDGWVYDQFTEIDDYKGQGWDLDRVAYSGKMEAVSYVRRTSAGGAGIDQGTDYSQMSPLDLVWHLEKRFEELRSQGRVGKDYVSTGSTGTWVTVPTWRCMLNYMSKDYLRDGGTGSALKWSISAESFRASDAKVLESDAKASSIIKSLDRYIAGWRQSMTDVSGEQVDLAHMCVTTLGYLNGLLIPDAWTGWAGDLASAMGNVKTVMEWNPGADLAAVCEALVGQGDDYRSHPGIRNLVLGKEQGGVWKTIGNSCNRDDLCCDGDAIYFADKFQQSRGGDAHLLSSMMRAYYNDSSLLSDRFKRIARSVGAATRSEAAKAFYANEDWGAGAMQLLLNHELIENKYVSAACQALANFIY</sequence>
<dbReference type="Pfam" id="PF08924">
    <property type="entry name" value="Rv2525c_GlyHyd-like"/>
    <property type="match status" value="1"/>
</dbReference>